<dbReference type="STRING" id="336963.C4JEN8"/>
<dbReference type="RefSeq" id="XP_002542682.1">
    <property type="nucleotide sequence ID" value="XM_002542636.1"/>
</dbReference>
<evidence type="ECO:0000256" key="1">
    <source>
        <dbReference type="SAM" id="MobiDB-lite"/>
    </source>
</evidence>
<feature type="region of interest" description="Disordered" evidence="1">
    <location>
        <begin position="52"/>
        <end position="83"/>
    </location>
</feature>
<feature type="region of interest" description="Disordered" evidence="1">
    <location>
        <begin position="1"/>
        <end position="35"/>
    </location>
</feature>
<organism evidence="2 3">
    <name type="scientific">Uncinocarpus reesii (strain UAMH 1704)</name>
    <dbReference type="NCBI Taxonomy" id="336963"/>
    <lineage>
        <taxon>Eukaryota</taxon>
        <taxon>Fungi</taxon>
        <taxon>Dikarya</taxon>
        <taxon>Ascomycota</taxon>
        <taxon>Pezizomycotina</taxon>
        <taxon>Eurotiomycetes</taxon>
        <taxon>Eurotiomycetidae</taxon>
        <taxon>Onygenales</taxon>
        <taxon>Onygenaceae</taxon>
        <taxon>Uncinocarpus</taxon>
    </lineage>
</organism>
<dbReference type="eggNOG" id="ENOG502SEH4">
    <property type="taxonomic scope" value="Eukaryota"/>
</dbReference>
<evidence type="ECO:0000313" key="3">
    <source>
        <dbReference type="Proteomes" id="UP000002058"/>
    </source>
</evidence>
<dbReference type="KEGG" id="ure:UREG_02198"/>
<proteinExistence type="predicted"/>
<dbReference type="VEuPathDB" id="FungiDB:UREG_02198"/>
<dbReference type="InParanoid" id="C4JEN8"/>
<dbReference type="OrthoDB" id="10254221at2759"/>
<feature type="region of interest" description="Disordered" evidence="1">
    <location>
        <begin position="137"/>
        <end position="171"/>
    </location>
</feature>
<dbReference type="Proteomes" id="UP000002058">
    <property type="component" value="Unassembled WGS sequence"/>
</dbReference>
<name>C4JEN8_UNCRE</name>
<feature type="compositionally biased region" description="Basic and acidic residues" evidence="1">
    <location>
        <begin position="137"/>
        <end position="157"/>
    </location>
</feature>
<feature type="region of interest" description="Disordered" evidence="1">
    <location>
        <begin position="106"/>
        <end position="125"/>
    </location>
</feature>
<dbReference type="EMBL" id="CH476615">
    <property type="protein sequence ID" value="EEP77349.1"/>
    <property type="molecule type" value="Genomic_DNA"/>
</dbReference>
<reference evidence="3" key="1">
    <citation type="journal article" date="2009" name="Genome Res.">
        <title>Comparative genomic analyses of the human fungal pathogens Coccidioides and their relatives.</title>
        <authorList>
            <person name="Sharpton T.J."/>
            <person name="Stajich J.E."/>
            <person name="Rounsley S.D."/>
            <person name="Gardner M.J."/>
            <person name="Wortman J.R."/>
            <person name="Jordar V.S."/>
            <person name="Maiti R."/>
            <person name="Kodira C.D."/>
            <person name="Neafsey D.E."/>
            <person name="Zeng Q."/>
            <person name="Hung C.-Y."/>
            <person name="McMahan C."/>
            <person name="Muszewska A."/>
            <person name="Grynberg M."/>
            <person name="Mandel M.A."/>
            <person name="Kellner E.M."/>
            <person name="Barker B.M."/>
            <person name="Galgiani J.N."/>
            <person name="Orbach M.J."/>
            <person name="Kirkland T.N."/>
            <person name="Cole G.T."/>
            <person name="Henn M.R."/>
            <person name="Birren B.W."/>
            <person name="Taylor J.W."/>
        </authorList>
    </citation>
    <scope>NUCLEOTIDE SEQUENCE [LARGE SCALE GENOMIC DNA]</scope>
    <source>
        <strain evidence="3">UAMH 1704</strain>
    </source>
</reference>
<evidence type="ECO:0000313" key="2">
    <source>
        <dbReference type="EMBL" id="EEP77349.1"/>
    </source>
</evidence>
<keyword evidence="3" id="KW-1185">Reference proteome</keyword>
<sequence length="193" mass="22002">MAAPLDTKSSVPQNIAAGSPEDIKKFDPDMASDGCDSERRLVSALAQLQELDAKARRKGDDRFSGPKSPQELFDQLSQTTREGHQEIEAFKAAWRSPETQAAFDRAKEKLKESDGNYPQTTGTWERDYGAILTRFDTEKRLKDEEQRNEQEEEEKKLLASTNTSQRFDWPTSGRMERYTGVTITCNEARAWYI</sequence>
<dbReference type="AlphaFoldDB" id="C4JEN8"/>
<protein>
    <submittedName>
        <fullName evidence="2">Uncharacterized protein</fullName>
    </submittedName>
</protein>
<gene>
    <name evidence="2" type="ORF">UREG_02198</name>
</gene>
<feature type="compositionally biased region" description="Basic and acidic residues" evidence="1">
    <location>
        <begin position="52"/>
        <end position="64"/>
    </location>
</feature>
<accession>C4JEN8</accession>
<dbReference type="HOGENOM" id="CLU_1409770_0_0_1"/>
<dbReference type="GeneID" id="8440878"/>